<name>A0A158KMP7_9BURK</name>
<dbReference type="Proteomes" id="UP000054770">
    <property type="component" value="Unassembled WGS sequence"/>
</dbReference>
<evidence type="ECO:0000313" key="2">
    <source>
        <dbReference type="Proteomes" id="UP000054770"/>
    </source>
</evidence>
<evidence type="ECO:0000313" key="1">
    <source>
        <dbReference type="EMBL" id="SAL82003.1"/>
    </source>
</evidence>
<dbReference type="RefSeq" id="WP_235028603.1">
    <property type="nucleotide sequence ID" value="NZ_FCON02000112.1"/>
</dbReference>
<sequence length="89" mass="10108">MHQPQVSVSFADNWAMEQDEDLPLGRMHPLRGEAFALALSIELIRRARGRKNPRDFALDSKEWEQASVDFARDIRWALGIEDEAGDADA</sequence>
<organism evidence="1 2">
    <name type="scientific">Caballeronia choica</name>
    <dbReference type="NCBI Taxonomy" id="326476"/>
    <lineage>
        <taxon>Bacteria</taxon>
        <taxon>Pseudomonadati</taxon>
        <taxon>Pseudomonadota</taxon>
        <taxon>Betaproteobacteria</taxon>
        <taxon>Burkholderiales</taxon>
        <taxon>Burkholderiaceae</taxon>
        <taxon>Caballeronia</taxon>
    </lineage>
</organism>
<dbReference type="AlphaFoldDB" id="A0A158KMP7"/>
<gene>
    <name evidence="1" type="ORF">AWB68_06346</name>
</gene>
<protein>
    <submittedName>
        <fullName evidence="1">Uncharacterized protein</fullName>
    </submittedName>
</protein>
<accession>A0A158KMP7</accession>
<proteinExistence type="predicted"/>
<dbReference type="EMBL" id="FCON02000112">
    <property type="protein sequence ID" value="SAL82003.1"/>
    <property type="molecule type" value="Genomic_DNA"/>
</dbReference>
<comment type="caution">
    <text evidence="1">The sequence shown here is derived from an EMBL/GenBank/DDBJ whole genome shotgun (WGS) entry which is preliminary data.</text>
</comment>
<reference evidence="1" key="1">
    <citation type="submission" date="2016-01" db="EMBL/GenBank/DDBJ databases">
        <authorList>
            <person name="Peeters C."/>
        </authorList>
    </citation>
    <scope>NUCLEOTIDE SEQUENCE [LARGE SCALE GENOMIC DNA]</scope>
    <source>
        <strain evidence="1">LMG 22940</strain>
    </source>
</reference>
<keyword evidence="2" id="KW-1185">Reference proteome</keyword>